<dbReference type="CDD" id="cd01131">
    <property type="entry name" value="PilT"/>
    <property type="match status" value="1"/>
</dbReference>
<dbReference type="InterPro" id="IPR050921">
    <property type="entry name" value="T4SS_GSP_E_ATPase"/>
</dbReference>
<dbReference type="GO" id="GO:0005524">
    <property type="term" value="F:ATP binding"/>
    <property type="evidence" value="ECO:0007669"/>
    <property type="project" value="InterPro"/>
</dbReference>
<dbReference type="Gene3D" id="3.30.450.90">
    <property type="match status" value="1"/>
</dbReference>
<comment type="similarity">
    <text evidence="1">Belongs to the GSP E family.</text>
</comment>
<reference evidence="4" key="1">
    <citation type="journal article" date="2010" name="Nature">
        <title>The Dynamic genome of Hydra.</title>
        <authorList>
            <person name="Chapman J.A."/>
            <person name="Kirkness E.F."/>
            <person name="Simakov O."/>
            <person name="Hampson S.E."/>
            <person name="Mitros T."/>
            <person name="Weinmaier T."/>
            <person name="Rattei T."/>
            <person name="Balasubramanian P.G."/>
            <person name="Borman J."/>
            <person name="Busam D."/>
            <person name="Disbennett K."/>
            <person name="Pfannkoch C."/>
            <person name="Sumin N."/>
            <person name="Sutton G."/>
            <person name="Viswanathan L."/>
            <person name="Walenz B."/>
            <person name="Goodstein D.M."/>
            <person name="Hellsten U."/>
            <person name="Kawashima T."/>
            <person name="Prochnik S.E."/>
            <person name="Putnam N.H."/>
            <person name="Shu S."/>
            <person name="Blumberg B."/>
            <person name="Dana C.E."/>
            <person name="Gee L."/>
            <person name="Kibler D.F."/>
            <person name="Law L."/>
            <person name="Lindgens D."/>
            <person name="Martinez D.E."/>
            <person name="Peng J."/>
            <person name="Wigge P.A."/>
            <person name="Bertulat B."/>
            <person name="Guder C."/>
            <person name="Nakamura Y."/>
            <person name="Ozbek S."/>
            <person name="Watanabe H."/>
            <person name="Khalturin K."/>
            <person name="Hemmrich G."/>
            <person name="Franke A."/>
            <person name="Augustin R."/>
            <person name="Fraune S."/>
            <person name="Hayakawa E."/>
            <person name="Hayakawa S."/>
            <person name="Hirose M."/>
            <person name="Hwang J."/>
            <person name="Ikeo K."/>
            <person name="Nishimiya-Fujisawa C."/>
            <person name="Ogura A."/>
            <person name="Takahashi T."/>
            <person name="Steinmetz P.R."/>
            <person name="Zhang X."/>
            <person name="Aufschnaiter R."/>
            <person name="Eder M.K."/>
            <person name="Gorny A.K."/>
            <person name="Salvenmoser W."/>
            <person name="Heimberg A.M."/>
            <person name="Wheeler B.M."/>
            <person name="Peterson K.J."/>
            <person name="Boettger A."/>
            <person name="Tischler P."/>
            <person name="Wolf A."/>
            <person name="Gojobori T."/>
            <person name="Remington K.A."/>
            <person name="Strausberg R.L."/>
            <person name="Venter J."/>
            <person name="Technau U."/>
            <person name="Hobmayer B."/>
            <person name="Bosch T.C."/>
            <person name="Holstein T.W."/>
            <person name="Fujisawa T."/>
            <person name="Bode H.R."/>
            <person name="David C.N."/>
            <person name="Rokhsar D.S."/>
            <person name="Steele R.E."/>
        </authorList>
    </citation>
    <scope>NUCLEOTIDE SEQUENCE</scope>
</reference>
<dbReference type="SUPFAM" id="SSF52540">
    <property type="entry name" value="P-loop containing nucleoside triphosphate hydrolases"/>
    <property type="match status" value="1"/>
</dbReference>
<dbReference type="InterPro" id="IPR001482">
    <property type="entry name" value="T2SS/T4SS_dom"/>
</dbReference>
<dbReference type="InterPro" id="IPR027417">
    <property type="entry name" value="P-loop_NTPase"/>
</dbReference>
<feature type="compositionally biased region" description="Polar residues" evidence="2">
    <location>
        <begin position="30"/>
        <end position="47"/>
    </location>
</feature>
<protein>
    <recommendedName>
        <fullName evidence="3">Bacterial type II secretion system protein E domain-containing protein</fullName>
    </recommendedName>
</protein>
<dbReference type="GO" id="GO:0016887">
    <property type="term" value="F:ATP hydrolysis activity"/>
    <property type="evidence" value="ECO:0007669"/>
    <property type="project" value="InterPro"/>
</dbReference>
<dbReference type="PROSITE" id="PS00662">
    <property type="entry name" value="T2SP_E"/>
    <property type="match status" value="1"/>
</dbReference>
<organism evidence="4">
    <name type="scientific">Curvibacter symbiont subsp. Hydra magnipapillata</name>
    <dbReference type="NCBI Taxonomy" id="667019"/>
    <lineage>
        <taxon>Bacteria</taxon>
        <taxon>Pseudomonadati</taxon>
        <taxon>Pseudomonadota</taxon>
        <taxon>Betaproteobacteria</taxon>
        <taxon>Burkholderiales</taxon>
        <taxon>Comamonadaceae</taxon>
        <taxon>Curvibacter</taxon>
    </lineage>
</organism>
<accession>C9Y5Y9</accession>
<dbReference type="EMBL" id="FN543101">
    <property type="protein sequence ID" value="CBA26278.1"/>
    <property type="molecule type" value="Genomic_DNA"/>
</dbReference>
<feature type="domain" description="Bacterial type II secretion system protein E" evidence="3">
    <location>
        <begin position="240"/>
        <end position="254"/>
    </location>
</feature>
<dbReference type="InterPro" id="IPR006321">
    <property type="entry name" value="PilT/PilU"/>
</dbReference>
<dbReference type="Pfam" id="PF00437">
    <property type="entry name" value="T2SSE"/>
    <property type="match status" value="1"/>
</dbReference>
<dbReference type="PANTHER" id="PTHR30486:SF12">
    <property type="entry name" value="TYPE IV PILUS ATPASE PILU"/>
    <property type="match status" value="1"/>
</dbReference>
<dbReference type="NCBIfam" id="TIGR01420">
    <property type="entry name" value="pilT_fam"/>
    <property type="match status" value="1"/>
</dbReference>
<evidence type="ECO:0000256" key="2">
    <source>
        <dbReference type="SAM" id="MobiDB-lite"/>
    </source>
</evidence>
<evidence type="ECO:0000313" key="4">
    <source>
        <dbReference type="EMBL" id="CBA26278.1"/>
    </source>
</evidence>
<dbReference type="AlphaFoldDB" id="C9Y5Y9"/>
<feature type="region of interest" description="Disordered" evidence="2">
    <location>
        <begin position="28"/>
        <end position="47"/>
    </location>
</feature>
<name>C9Y5Y9_CURXX</name>
<sequence>MQHVCRHHRQEGGRQDPLNHQPERLAARLSSPNRKATMATTTTPQPSGTMERILRLMSEKKASDVYLSAHAPALIKINGQCVPINSQTLPSDAPKNLLAEVLSPQQIEILERDGELNVGFPLAGVGRFRVSAMRQRGTIAAVIRYISVDVPPLHSLQLPPVLADLIMEKRGLLLMVGATGAGKSTTLASMLDYRNESVSGHILTIEDPVEFLFKNKKSVVNQREVGTDTASLHVALKNALRQAPDVILIGEIRDQETMSAAIAYAQSGHLCLATMHANNSYQALNRILSFYPVEVRPTMLGDLATALRAIVSQRLLRTTSGLRTPAAEVLLNTKLVAEMIEKGDFSAVREAMEQSMAEGSQTFEADIARLIQDGLVDRKEGLAHADSPTNLMWRLQNDFTKVAKAAAVPEEDDEASFTEITLDVKH</sequence>
<evidence type="ECO:0000256" key="1">
    <source>
        <dbReference type="ARBA" id="ARBA00006611"/>
    </source>
</evidence>
<gene>
    <name evidence="4" type="ORF">Csp_E33660</name>
</gene>
<proteinExistence type="inferred from homology"/>
<evidence type="ECO:0000259" key="3">
    <source>
        <dbReference type="PROSITE" id="PS00662"/>
    </source>
</evidence>
<feature type="region of interest" description="Disordered" evidence="2">
    <location>
        <begin position="1"/>
        <end position="21"/>
    </location>
</feature>
<dbReference type="Gene3D" id="3.40.50.300">
    <property type="entry name" value="P-loop containing nucleotide triphosphate hydrolases"/>
    <property type="match status" value="1"/>
</dbReference>
<dbReference type="PANTHER" id="PTHR30486">
    <property type="entry name" value="TWITCHING MOTILITY PROTEIN PILT"/>
    <property type="match status" value="1"/>
</dbReference>